<accession>A0A6H5H5N4</accession>
<keyword evidence="2" id="KW-1185">Reference proteome</keyword>
<organism evidence="1 2">
    <name type="scientific">Nesidiocoris tenuis</name>
    <dbReference type="NCBI Taxonomy" id="355587"/>
    <lineage>
        <taxon>Eukaryota</taxon>
        <taxon>Metazoa</taxon>
        <taxon>Ecdysozoa</taxon>
        <taxon>Arthropoda</taxon>
        <taxon>Hexapoda</taxon>
        <taxon>Insecta</taxon>
        <taxon>Pterygota</taxon>
        <taxon>Neoptera</taxon>
        <taxon>Paraneoptera</taxon>
        <taxon>Hemiptera</taxon>
        <taxon>Heteroptera</taxon>
        <taxon>Panheteroptera</taxon>
        <taxon>Cimicomorpha</taxon>
        <taxon>Miridae</taxon>
        <taxon>Dicyphina</taxon>
        <taxon>Nesidiocoris</taxon>
    </lineage>
</organism>
<dbReference type="Proteomes" id="UP000479000">
    <property type="component" value="Unassembled WGS sequence"/>
</dbReference>
<dbReference type="EMBL" id="CADCXU010023359">
    <property type="protein sequence ID" value="CAB0010859.1"/>
    <property type="molecule type" value="Genomic_DNA"/>
</dbReference>
<reference evidence="1 2" key="1">
    <citation type="submission" date="2020-02" db="EMBL/GenBank/DDBJ databases">
        <authorList>
            <person name="Ferguson B K."/>
        </authorList>
    </citation>
    <scope>NUCLEOTIDE SEQUENCE [LARGE SCALE GENOMIC DNA]</scope>
</reference>
<name>A0A6H5H5N4_9HEMI</name>
<sequence>MANGWRKVRPGSTNGTRLHHRLHRSLWFRHLKTKDRWRAEGEAGGAMAREGMSFASWPSCIRFICSCPTAIQRMSTFRRSQSMTQKRGKNCTKKELSSWRKIFLERGCQPRRGSRWSRYWQWLAWPAVMPPTVPSFSPSSCRNPRTYRSSELFHAHVFENKLSSANQASPGQPRTSYQRLQANSPELGLSLFGVNNSGPGLA</sequence>
<evidence type="ECO:0000313" key="2">
    <source>
        <dbReference type="Proteomes" id="UP000479000"/>
    </source>
</evidence>
<evidence type="ECO:0000313" key="1">
    <source>
        <dbReference type="EMBL" id="CAB0010859.1"/>
    </source>
</evidence>
<proteinExistence type="predicted"/>
<gene>
    <name evidence="1" type="ORF">NTEN_LOCUS15852</name>
</gene>
<protein>
    <submittedName>
        <fullName evidence="1">Uncharacterized protein</fullName>
    </submittedName>
</protein>
<dbReference type="AlphaFoldDB" id="A0A6H5H5N4"/>